<keyword evidence="10 15" id="KW-0067">ATP-binding</keyword>
<keyword evidence="12 15" id="KW-0482">Metalloprotease</keyword>
<keyword evidence="7 15" id="KW-0547">Nucleotide-binding</keyword>
<protein>
    <recommendedName>
        <fullName evidence="15">ATP-dependent zinc metalloprotease FtsH</fullName>
        <ecNumber evidence="15">3.4.24.-</ecNumber>
    </recommendedName>
</protein>
<dbReference type="KEGG" id="aym:YM304_28530"/>
<comment type="similarity">
    <text evidence="2 15">In the C-terminal section; belongs to the peptidase M41 family.</text>
</comment>
<dbReference type="InterPro" id="IPR037219">
    <property type="entry name" value="Peptidase_M41-like"/>
</dbReference>
<dbReference type="GO" id="GO:0005886">
    <property type="term" value="C:plasma membrane"/>
    <property type="evidence" value="ECO:0007669"/>
    <property type="project" value="UniProtKB-SubCell"/>
</dbReference>
<dbReference type="InterPro" id="IPR011546">
    <property type="entry name" value="Pept_M41_FtsH_extracell"/>
</dbReference>
<keyword evidence="4 15" id="KW-0645">Protease</keyword>
<dbReference type="OrthoDB" id="9809379at2"/>
<dbReference type="Pfam" id="PF06480">
    <property type="entry name" value="FtsH_ext"/>
    <property type="match status" value="1"/>
</dbReference>
<dbReference type="GO" id="GO:0006508">
    <property type="term" value="P:proteolysis"/>
    <property type="evidence" value="ECO:0007669"/>
    <property type="project" value="UniProtKB-KW"/>
</dbReference>
<gene>
    <name evidence="15 19" type="primary">ftsH</name>
    <name evidence="19" type="ORF">YM304_28530</name>
</gene>
<comment type="similarity">
    <text evidence="16">Belongs to the AAA ATPase family.</text>
</comment>
<dbReference type="GO" id="GO:0004176">
    <property type="term" value="F:ATP-dependent peptidase activity"/>
    <property type="evidence" value="ECO:0007669"/>
    <property type="project" value="InterPro"/>
</dbReference>
<dbReference type="HAMAP" id="MF_01458">
    <property type="entry name" value="FtsH"/>
    <property type="match status" value="1"/>
</dbReference>
<feature type="transmembrane region" description="Helical" evidence="15">
    <location>
        <begin position="154"/>
        <end position="174"/>
    </location>
</feature>
<keyword evidence="11 15" id="KW-1133">Transmembrane helix</keyword>
<dbReference type="GO" id="GO:0016887">
    <property type="term" value="F:ATP hydrolysis activity"/>
    <property type="evidence" value="ECO:0007669"/>
    <property type="project" value="UniProtKB-UniRule"/>
</dbReference>
<evidence type="ECO:0000256" key="7">
    <source>
        <dbReference type="ARBA" id="ARBA00022741"/>
    </source>
</evidence>
<comment type="subcellular location">
    <subcellularLocation>
        <location evidence="15">Cell membrane</location>
        <topology evidence="15">Multi-pass membrane protein</topology>
        <orientation evidence="15">Cytoplasmic side</orientation>
    </subcellularLocation>
    <subcellularLocation>
        <location evidence="1">Membrane</location>
    </subcellularLocation>
</comment>
<comment type="cofactor">
    <cofactor evidence="15">
        <name>Zn(2+)</name>
        <dbReference type="ChEBI" id="CHEBI:29105"/>
    </cofactor>
    <text evidence="15">Binds 1 zinc ion per subunit.</text>
</comment>
<dbReference type="InterPro" id="IPR003960">
    <property type="entry name" value="ATPase_AAA_CS"/>
</dbReference>
<dbReference type="Proteomes" id="UP000011863">
    <property type="component" value="Chromosome"/>
</dbReference>
<dbReference type="GO" id="GO:0004222">
    <property type="term" value="F:metalloendopeptidase activity"/>
    <property type="evidence" value="ECO:0007669"/>
    <property type="project" value="InterPro"/>
</dbReference>
<feature type="active site" evidence="15">
    <location>
        <position position="470"/>
    </location>
</feature>
<keyword evidence="8 15" id="KW-0378">Hydrolase</keyword>
<feature type="binding site" evidence="15">
    <location>
        <position position="469"/>
    </location>
    <ligand>
        <name>Zn(2+)</name>
        <dbReference type="ChEBI" id="CHEBI:29105"/>
        <note>catalytic</note>
    </ligand>
</feature>
<dbReference type="Pfam" id="PF00004">
    <property type="entry name" value="AAA"/>
    <property type="match status" value="1"/>
</dbReference>
<dbReference type="InterPro" id="IPR005936">
    <property type="entry name" value="FtsH"/>
</dbReference>
<dbReference type="Gene3D" id="3.30.720.210">
    <property type="match status" value="1"/>
</dbReference>
<dbReference type="InterPro" id="IPR027417">
    <property type="entry name" value="P-loop_NTPase"/>
</dbReference>
<dbReference type="CDD" id="cd19501">
    <property type="entry name" value="RecA-like_FtsH"/>
    <property type="match status" value="1"/>
</dbReference>
<dbReference type="AlphaFoldDB" id="A0A6C7E8X7"/>
<dbReference type="GO" id="GO:0005524">
    <property type="term" value="F:ATP binding"/>
    <property type="evidence" value="ECO:0007669"/>
    <property type="project" value="UniProtKB-UniRule"/>
</dbReference>
<reference evidence="19 20" key="1">
    <citation type="journal article" date="2013" name="Int. J. Syst. Evol. Microbiol.">
        <title>Ilumatobacter nonamiense sp. nov. and Ilumatobacter coccineum sp. nov., isolated from seashore sand.</title>
        <authorList>
            <person name="Matsumoto A."/>
            <person name="Kasai H."/>
            <person name="Matsuo Y."/>
            <person name="Shizuri Y."/>
            <person name="Ichikawa N."/>
            <person name="Fujita N."/>
            <person name="Omura S."/>
            <person name="Takahashi Y."/>
        </authorList>
    </citation>
    <scope>NUCLEOTIDE SEQUENCE [LARGE SCALE GENOMIC DNA]</scope>
    <source>
        <strain evidence="20">NBRC 103263 / KCTC 29153 / YM16-304</strain>
    </source>
</reference>
<evidence type="ECO:0000256" key="15">
    <source>
        <dbReference type="HAMAP-Rule" id="MF_01458"/>
    </source>
</evidence>
<evidence type="ECO:0000256" key="10">
    <source>
        <dbReference type="ARBA" id="ARBA00022840"/>
    </source>
</evidence>
<dbReference type="PANTHER" id="PTHR23076">
    <property type="entry name" value="METALLOPROTEASE M41 FTSH"/>
    <property type="match status" value="1"/>
</dbReference>
<evidence type="ECO:0000256" key="16">
    <source>
        <dbReference type="RuleBase" id="RU003651"/>
    </source>
</evidence>
<sequence>MSNLPPPPPPPPPGGSRGRGSRGAGKPDRPAPRNDFKPKGNADGGGSGEAKSGFPKWGFWIIAGVALAALLIPSFWPSNDGESLTYTEFINQVEAGNIETADVNTGSGKITGEFAAGGDYNTSGGGDRGLSEADEALLRERGVDLEFTPPSNNWLLGLLGFMLPVFLIIGFLVWMQRRAAGQMGGVMSIGKSKAKAYTTDKPSTTFADIAGYEGVKQEITEVVDFLRMPERFKEIGARVPKGMLLVGPPGTGKTLFARAVAGEAGVGFLSVTGSDFMEMFVGVGASRVRDLFQQARRMGRAIIFIDEIDSIGRKRGAGLGGGHDEREQTLNQLLAEMDGFEASEGIVIMAATNRPDILDPALLRPGRFDRQIVVPLPESDERKAILKVHSRDKRMGADVDMETMAKATVGMAGADLANLVNEAALVAVRRGSQEIERIDFENARDRVVLGAQRESVIMSAEEKRATAYHEGGHALLATVLPNGDPLHKVTILPRGMALGVTWSLPQERHTYSKEYFEDTICKAMGGRVAEKVVFGHLNSGAANDLEQATGIARRMVREWGMSDRVGPQAWSGQQATFLGDDLMSSGREYSDDTAKLLDEEISKLLTNQEQRAHDILTRHRRGLELIAEALLEHETIDGPTVANLIQQGMIESGESASTLDDIIVR</sequence>
<feature type="domain" description="AAA+ ATPase" evidence="18">
    <location>
        <begin position="239"/>
        <end position="378"/>
    </location>
</feature>
<evidence type="ECO:0000256" key="6">
    <source>
        <dbReference type="ARBA" id="ARBA00022723"/>
    </source>
</evidence>
<dbReference type="GO" id="GO:0008270">
    <property type="term" value="F:zinc ion binding"/>
    <property type="evidence" value="ECO:0007669"/>
    <property type="project" value="UniProtKB-UniRule"/>
</dbReference>
<dbReference type="Pfam" id="PF17862">
    <property type="entry name" value="AAA_lid_3"/>
    <property type="match status" value="1"/>
</dbReference>
<proteinExistence type="inferred from homology"/>
<dbReference type="SUPFAM" id="SSF52540">
    <property type="entry name" value="P-loop containing nucleoside triphosphate hydrolases"/>
    <property type="match status" value="1"/>
</dbReference>
<comment type="function">
    <text evidence="15">Acts as a processive, ATP-dependent zinc metallopeptidase for both cytoplasmic and membrane proteins. Plays a role in the quality control of integral membrane proteins.</text>
</comment>
<dbReference type="FunFam" id="1.20.58.760:FF:000001">
    <property type="entry name" value="ATP-dependent zinc metalloprotease FtsH"/>
    <property type="match status" value="1"/>
</dbReference>
<dbReference type="GO" id="GO:0030163">
    <property type="term" value="P:protein catabolic process"/>
    <property type="evidence" value="ECO:0007669"/>
    <property type="project" value="UniProtKB-UniRule"/>
</dbReference>
<evidence type="ECO:0000256" key="9">
    <source>
        <dbReference type="ARBA" id="ARBA00022833"/>
    </source>
</evidence>
<evidence type="ECO:0000256" key="11">
    <source>
        <dbReference type="ARBA" id="ARBA00022989"/>
    </source>
</evidence>
<dbReference type="EC" id="3.4.24.-" evidence="15"/>
<dbReference type="PANTHER" id="PTHR23076:SF97">
    <property type="entry name" value="ATP-DEPENDENT ZINC METALLOPROTEASE YME1L1"/>
    <property type="match status" value="1"/>
</dbReference>
<feature type="binding site" evidence="15">
    <location>
        <position position="473"/>
    </location>
    <ligand>
        <name>Zn(2+)</name>
        <dbReference type="ChEBI" id="CHEBI:29105"/>
        <note>catalytic</note>
    </ligand>
</feature>
<name>A0A6C7E8X7_ILUCY</name>
<feature type="region of interest" description="Disordered" evidence="17">
    <location>
        <begin position="1"/>
        <end position="49"/>
    </location>
</feature>
<organism evidence="19 20">
    <name type="scientific">Ilumatobacter coccineus (strain NBRC 103263 / KCTC 29153 / YM16-304)</name>
    <dbReference type="NCBI Taxonomy" id="1313172"/>
    <lineage>
        <taxon>Bacteria</taxon>
        <taxon>Bacillati</taxon>
        <taxon>Actinomycetota</taxon>
        <taxon>Acidimicrobiia</taxon>
        <taxon>Acidimicrobiales</taxon>
        <taxon>Ilumatobacteraceae</taxon>
        <taxon>Ilumatobacter</taxon>
    </lineage>
</organism>
<dbReference type="SUPFAM" id="SSF140990">
    <property type="entry name" value="FtsH protease domain-like"/>
    <property type="match status" value="1"/>
</dbReference>
<dbReference type="Gene3D" id="1.10.8.60">
    <property type="match status" value="1"/>
</dbReference>
<dbReference type="SMART" id="SM00382">
    <property type="entry name" value="AAA"/>
    <property type="match status" value="1"/>
</dbReference>
<evidence type="ECO:0000256" key="17">
    <source>
        <dbReference type="SAM" id="MobiDB-lite"/>
    </source>
</evidence>
<evidence type="ECO:0000256" key="14">
    <source>
        <dbReference type="ARBA" id="ARBA00061570"/>
    </source>
</evidence>
<evidence type="ECO:0000313" key="20">
    <source>
        <dbReference type="Proteomes" id="UP000011863"/>
    </source>
</evidence>
<dbReference type="Gene3D" id="1.20.58.760">
    <property type="entry name" value="Peptidase M41"/>
    <property type="match status" value="1"/>
</dbReference>
<evidence type="ECO:0000259" key="18">
    <source>
        <dbReference type="SMART" id="SM00382"/>
    </source>
</evidence>
<keyword evidence="9 15" id="KW-0862">Zinc</keyword>
<feature type="transmembrane region" description="Helical" evidence="15">
    <location>
        <begin position="57"/>
        <end position="76"/>
    </location>
</feature>
<feature type="compositionally biased region" description="Pro residues" evidence="17">
    <location>
        <begin position="1"/>
        <end position="14"/>
    </location>
</feature>
<dbReference type="Pfam" id="PF01434">
    <property type="entry name" value="Peptidase_M41"/>
    <property type="match status" value="1"/>
</dbReference>
<dbReference type="InterPro" id="IPR003593">
    <property type="entry name" value="AAA+_ATPase"/>
</dbReference>
<evidence type="ECO:0000256" key="4">
    <source>
        <dbReference type="ARBA" id="ARBA00022670"/>
    </source>
</evidence>
<accession>A0A6C7E8X7</accession>
<keyword evidence="6 15" id="KW-0479">Metal-binding</keyword>
<keyword evidence="5 15" id="KW-0812">Transmembrane</keyword>
<evidence type="ECO:0000256" key="12">
    <source>
        <dbReference type="ARBA" id="ARBA00023049"/>
    </source>
</evidence>
<evidence type="ECO:0000256" key="1">
    <source>
        <dbReference type="ARBA" id="ARBA00004370"/>
    </source>
</evidence>
<feature type="binding site" evidence="15">
    <location>
        <begin position="247"/>
        <end position="254"/>
    </location>
    <ligand>
        <name>ATP</name>
        <dbReference type="ChEBI" id="CHEBI:30616"/>
    </ligand>
</feature>
<dbReference type="FunFam" id="1.10.8.60:FF:000001">
    <property type="entry name" value="ATP-dependent zinc metalloprotease FtsH"/>
    <property type="match status" value="1"/>
</dbReference>
<evidence type="ECO:0000313" key="19">
    <source>
        <dbReference type="EMBL" id="BAN03167.1"/>
    </source>
</evidence>
<feature type="binding site" evidence="15">
    <location>
        <position position="544"/>
    </location>
    <ligand>
        <name>Zn(2+)</name>
        <dbReference type="ChEBI" id="CHEBI:29105"/>
        <note>catalytic</note>
    </ligand>
</feature>
<dbReference type="InterPro" id="IPR041569">
    <property type="entry name" value="AAA_lid_3"/>
</dbReference>
<dbReference type="InterPro" id="IPR000642">
    <property type="entry name" value="Peptidase_M41"/>
</dbReference>
<dbReference type="EMBL" id="AP012057">
    <property type="protein sequence ID" value="BAN03167.1"/>
    <property type="molecule type" value="Genomic_DNA"/>
</dbReference>
<dbReference type="NCBIfam" id="TIGR01241">
    <property type="entry name" value="FtsH_fam"/>
    <property type="match status" value="1"/>
</dbReference>
<comment type="similarity">
    <text evidence="14 15">In the central section; belongs to the AAA ATPase family.</text>
</comment>
<evidence type="ECO:0000256" key="8">
    <source>
        <dbReference type="ARBA" id="ARBA00022801"/>
    </source>
</evidence>
<dbReference type="InterPro" id="IPR003959">
    <property type="entry name" value="ATPase_AAA_core"/>
</dbReference>
<keyword evidence="20" id="KW-1185">Reference proteome</keyword>
<evidence type="ECO:0000256" key="13">
    <source>
        <dbReference type="ARBA" id="ARBA00023136"/>
    </source>
</evidence>
<keyword evidence="3 15" id="KW-1003">Cell membrane</keyword>
<comment type="subunit">
    <text evidence="15">Homohexamer.</text>
</comment>
<dbReference type="Gene3D" id="3.40.50.300">
    <property type="entry name" value="P-loop containing nucleotide triphosphate hydrolases"/>
    <property type="match status" value="1"/>
</dbReference>
<dbReference type="FunFam" id="3.40.50.300:FF:000001">
    <property type="entry name" value="ATP-dependent zinc metalloprotease FtsH"/>
    <property type="match status" value="1"/>
</dbReference>
<evidence type="ECO:0000256" key="5">
    <source>
        <dbReference type="ARBA" id="ARBA00022692"/>
    </source>
</evidence>
<evidence type="ECO:0000256" key="2">
    <source>
        <dbReference type="ARBA" id="ARBA00010044"/>
    </source>
</evidence>
<dbReference type="RefSeq" id="WP_015442414.1">
    <property type="nucleotide sequence ID" value="NC_020520.1"/>
</dbReference>
<keyword evidence="13 15" id="KW-0472">Membrane</keyword>
<evidence type="ECO:0000256" key="3">
    <source>
        <dbReference type="ARBA" id="ARBA00022475"/>
    </source>
</evidence>
<feature type="compositionally biased region" description="Basic and acidic residues" evidence="17">
    <location>
        <begin position="25"/>
        <end position="40"/>
    </location>
</feature>
<dbReference type="PROSITE" id="PS00674">
    <property type="entry name" value="AAA"/>
    <property type="match status" value="1"/>
</dbReference>